<dbReference type="Pfam" id="PF00300">
    <property type="entry name" value="His_Phos_1"/>
    <property type="match status" value="1"/>
</dbReference>
<gene>
    <name evidence="1" type="ORF">AMST5_00504</name>
</gene>
<dbReference type="GO" id="GO:0016791">
    <property type="term" value="F:phosphatase activity"/>
    <property type="evidence" value="ECO:0007669"/>
    <property type="project" value="TreeGrafter"/>
</dbReference>
<accession>A0AA48R9X7</accession>
<dbReference type="EMBL" id="OY288114">
    <property type="protein sequence ID" value="CAJ0852022.1"/>
    <property type="molecule type" value="Genomic_DNA"/>
</dbReference>
<reference evidence="1" key="1">
    <citation type="submission" date="2023-07" db="EMBL/GenBank/DDBJ databases">
        <authorList>
            <person name="Pelsma A.J. K."/>
        </authorList>
    </citation>
    <scope>NUCLEOTIDE SEQUENCE</scope>
</reference>
<protein>
    <recommendedName>
        <fullName evidence="2">Phosphoglycerate mutase</fullName>
    </recommendedName>
</protein>
<evidence type="ECO:0000313" key="1">
    <source>
        <dbReference type="EMBL" id="CAJ0852022.1"/>
    </source>
</evidence>
<organism evidence="1">
    <name type="scientific">freshwater sediment metagenome</name>
    <dbReference type="NCBI Taxonomy" id="556182"/>
    <lineage>
        <taxon>unclassified sequences</taxon>
        <taxon>metagenomes</taxon>
        <taxon>ecological metagenomes</taxon>
    </lineage>
</organism>
<dbReference type="SMART" id="SM00855">
    <property type="entry name" value="PGAM"/>
    <property type="match status" value="1"/>
</dbReference>
<name>A0AA48R9X7_9ZZZZ</name>
<dbReference type="SUPFAM" id="SSF53254">
    <property type="entry name" value="Phosphoglycerate mutase-like"/>
    <property type="match status" value="1"/>
</dbReference>
<dbReference type="Gene3D" id="3.40.50.1240">
    <property type="entry name" value="Phosphoglycerate mutase-like"/>
    <property type="match status" value="1"/>
</dbReference>
<dbReference type="PANTHER" id="PTHR48100">
    <property type="entry name" value="BROAD-SPECIFICITY PHOSPHATASE YOR283W-RELATED"/>
    <property type="match status" value="1"/>
</dbReference>
<sequence length="216" mass="23148">MTLVILARHGNTFEAGQEAVWVGARTDLPLTSKGREQAAAIGEALRRAGLIPARTLAGPLKRTRETASLALETAGAPLAQIEIDEGLREIDYGDWEGKSSAAIRQAGGGPELDAWEHDGTWPAGANWPLSREIYLKNFSDIIRSVREANRSPTIIVSSNGLFRLLANSVAGRGFSGKMATGRLGLLRIEGDGAILLLGWNLAPDDFPACVAEHRSR</sequence>
<dbReference type="InterPro" id="IPR013078">
    <property type="entry name" value="His_Pase_superF_clade-1"/>
</dbReference>
<dbReference type="InterPro" id="IPR050275">
    <property type="entry name" value="PGM_Phosphatase"/>
</dbReference>
<proteinExistence type="predicted"/>
<dbReference type="AlphaFoldDB" id="A0AA48R9X7"/>
<dbReference type="CDD" id="cd07067">
    <property type="entry name" value="HP_PGM_like"/>
    <property type="match status" value="1"/>
</dbReference>
<evidence type="ECO:0008006" key="2">
    <source>
        <dbReference type="Google" id="ProtNLM"/>
    </source>
</evidence>
<dbReference type="InterPro" id="IPR029033">
    <property type="entry name" value="His_PPase_superfam"/>
</dbReference>